<dbReference type="CDD" id="cd06548">
    <property type="entry name" value="GH18_chitinase"/>
    <property type="match status" value="1"/>
</dbReference>
<proteinExistence type="inferred from homology"/>
<feature type="compositionally biased region" description="Low complexity" evidence="9">
    <location>
        <begin position="50"/>
        <end position="60"/>
    </location>
</feature>
<keyword evidence="10" id="KW-1133">Transmembrane helix</keyword>
<evidence type="ECO:0000256" key="10">
    <source>
        <dbReference type="SAM" id="Phobius"/>
    </source>
</evidence>
<keyword evidence="4" id="KW-0119">Carbohydrate metabolism</keyword>
<dbReference type="GO" id="GO:0008061">
    <property type="term" value="F:chitin binding"/>
    <property type="evidence" value="ECO:0007669"/>
    <property type="project" value="InterPro"/>
</dbReference>
<reference evidence="12 13" key="1">
    <citation type="submission" date="2016-07" db="EMBL/GenBank/DDBJ databases">
        <title>Pervasive Adenine N6-methylation of Active Genes in Fungi.</title>
        <authorList>
            <consortium name="DOE Joint Genome Institute"/>
            <person name="Mondo S.J."/>
            <person name="Dannebaum R.O."/>
            <person name="Kuo R.C."/>
            <person name="Labutti K."/>
            <person name="Haridas S."/>
            <person name="Kuo A."/>
            <person name="Salamov A."/>
            <person name="Ahrendt S.R."/>
            <person name="Lipzen A."/>
            <person name="Sullivan W."/>
            <person name="Andreopoulos W.B."/>
            <person name="Clum A."/>
            <person name="Lindquist E."/>
            <person name="Daum C."/>
            <person name="Ramamoorthy G.K."/>
            <person name="Gryganskyi A."/>
            <person name="Culley D."/>
            <person name="Magnuson J.K."/>
            <person name="James T.Y."/>
            <person name="O'Malley M.A."/>
            <person name="Stajich J.E."/>
            <person name="Spatafora J.W."/>
            <person name="Visel A."/>
            <person name="Grigoriev I.V."/>
        </authorList>
    </citation>
    <scope>NUCLEOTIDE SEQUENCE [LARGE SCALE GENOMIC DNA]</scope>
    <source>
        <strain evidence="12 13">NRRL 1336</strain>
    </source>
</reference>
<keyword evidence="2 7" id="KW-0378">Hydrolase</keyword>
<keyword evidence="3" id="KW-0146">Chitin degradation</keyword>
<keyword evidence="10" id="KW-0812">Transmembrane</keyword>
<dbReference type="InterPro" id="IPR001579">
    <property type="entry name" value="Glyco_hydro_18_chit_AS"/>
</dbReference>
<gene>
    <name evidence="12" type="ORF">BCR42DRAFT_453339</name>
</gene>
<dbReference type="GO" id="GO:0005576">
    <property type="term" value="C:extracellular region"/>
    <property type="evidence" value="ECO:0007669"/>
    <property type="project" value="TreeGrafter"/>
</dbReference>
<dbReference type="Proteomes" id="UP000193560">
    <property type="component" value="Unassembled WGS sequence"/>
</dbReference>
<accession>A0A1X2IAC0</accession>
<feature type="domain" description="GH18" evidence="11">
    <location>
        <begin position="69"/>
        <end position="433"/>
    </location>
</feature>
<dbReference type="SUPFAM" id="SSF51445">
    <property type="entry name" value="(Trans)glycosidases"/>
    <property type="match status" value="1"/>
</dbReference>
<feature type="transmembrane region" description="Helical" evidence="10">
    <location>
        <begin position="6"/>
        <end position="26"/>
    </location>
</feature>
<dbReference type="PANTHER" id="PTHR11177:SF317">
    <property type="entry name" value="CHITINASE 12-RELATED"/>
    <property type="match status" value="1"/>
</dbReference>
<dbReference type="STRING" id="90262.A0A1X2IAC0"/>
<evidence type="ECO:0000259" key="11">
    <source>
        <dbReference type="PROSITE" id="PS51910"/>
    </source>
</evidence>
<dbReference type="PROSITE" id="PS51910">
    <property type="entry name" value="GH18_2"/>
    <property type="match status" value="1"/>
</dbReference>
<evidence type="ECO:0000256" key="9">
    <source>
        <dbReference type="SAM" id="MobiDB-lite"/>
    </source>
</evidence>
<evidence type="ECO:0000256" key="1">
    <source>
        <dbReference type="ARBA" id="ARBA00000822"/>
    </source>
</evidence>
<dbReference type="SMART" id="SM00636">
    <property type="entry name" value="Glyco_18"/>
    <property type="match status" value="1"/>
</dbReference>
<keyword evidence="6" id="KW-0624">Polysaccharide degradation</keyword>
<evidence type="ECO:0000256" key="7">
    <source>
        <dbReference type="RuleBase" id="RU000489"/>
    </source>
</evidence>
<dbReference type="AlphaFoldDB" id="A0A1X2IAC0"/>
<evidence type="ECO:0000313" key="12">
    <source>
        <dbReference type="EMBL" id="ORZ12627.1"/>
    </source>
</evidence>
<evidence type="ECO:0000256" key="8">
    <source>
        <dbReference type="RuleBase" id="RU004453"/>
    </source>
</evidence>
<dbReference type="InterPro" id="IPR001223">
    <property type="entry name" value="Glyco_hydro18_cat"/>
</dbReference>
<dbReference type="EMBL" id="MCGE01000018">
    <property type="protein sequence ID" value="ORZ12627.1"/>
    <property type="molecule type" value="Genomic_DNA"/>
</dbReference>
<name>A0A1X2IAC0_9FUNG</name>
<dbReference type="PROSITE" id="PS01095">
    <property type="entry name" value="GH18_1"/>
    <property type="match status" value="1"/>
</dbReference>
<protein>
    <submittedName>
        <fullName evidence="12">Chitinase</fullName>
    </submittedName>
</protein>
<dbReference type="OrthoDB" id="76388at2759"/>
<comment type="similarity">
    <text evidence="8">Belongs to the glycosyl hydrolase 18 family.</text>
</comment>
<sequence>MVDRTTIIRATLLTPIVLFLLYFGWFRDDTDLDRGRQDWDIPTNPSDIKTTSTPSTTPSSLPEPPERLPILAGYFAAWGIYDRNYNVVDIDGDKLSHILYAFANINKSGTIVLGDSWADTDKHFEKELTVDHKADVWAEDDNNLYGNFKQLYLLKRKYPHLKVSLSVGGWSWSKNFPSVASDETKRKRFAHSAVQHVKNLGLDGIDIDWEFPKTAQEGQDFVALLKDVRSALHSIEPQSDESPYLLSVALGCGPDSYKYLDLDRMNDYVDIFYLMAYDLSGAWDDKTGHQAALYGEATLTVHSAIQHFGQSVPRSKLVMGLPVYGRSFSHTDGPFAEFDGVADGTWEKGSYDYNVLPRPGAEEFYDPDLGASWSYDSQLREYVTYDNHQVVQQKARYVKDKGLGGCMFWELSSDTGNDQRNLLKAAFAGLGGHLDGTPNHLSYPDSQYDNIRLFAD</sequence>
<evidence type="ECO:0000256" key="2">
    <source>
        <dbReference type="ARBA" id="ARBA00022801"/>
    </source>
</evidence>
<dbReference type="InterPro" id="IPR029070">
    <property type="entry name" value="Chitinase_insertion_sf"/>
</dbReference>
<dbReference type="Gene3D" id="3.20.20.80">
    <property type="entry name" value="Glycosidases"/>
    <property type="match status" value="1"/>
</dbReference>
<keyword evidence="5 7" id="KW-0326">Glycosidase</keyword>
<dbReference type="InterPro" id="IPR017853">
    <property type="entry name" value="GH"/>
</dbReference>
<evidence type="ECO:0000256" key="6">
    <source>
        <dbReference type="ARBA" id="ARBA00023326"/>
    </source>
</evidence>
<evidence type="ECO:0000313" key="13">
    <source>
        <dbReference type="Proteomes" id="UP000193560"/>
    </source>
</evidence>
<organism evidence="12 13">
    <name type="scientific">Absidia repens</name>
    <dbReference type="NCBI Taxonomy" id="90262"/>
    <lineage>
        <taxon>Eukaryota</taxon>
        <taxon>Fungi</taxon>
        <taxon>Fungi incertae sedis</taxon>
        <taxon>Mucoromycota</taxon>
        <taxon>Mucoromycotina</taxon>
        <taxon>Mucoromycetes</taxon>
        <taxon>Mucorales</taxon>
        <taxon>Cunninghamellaceae</taxon>
        <taxon>Absidia</taxon>
    </lineage>
</organism>
<dbReference type="Pfam" id="PF00704">
    <property type="entry name" value="Glyco_hydro_18"/>
    <property type="match status" value="1"/>
</dbReference>
<dbReference type="GO" id="GO:0000272">
    <property type="term" value="P:polysaccharide catabolic process"/>
    <property type="evidence" value="ECO:0007669"/>
    <property type="project" value="UniProtKB-KW"/>
</dbReference>
<comment type="caution">
    <text evidence="12">The sequence shown here is derived from an EMBL/GenBank/DDBJ whole genome shotgun (WGS) entry which is preliminary data.</text>
</comment>
<evidence type="ECO:0000256" key="5">
    <source>
        <dbReference type="ARBA" id="ARBA00023295"/>
    </source>
</evidence>
<dbReference type="Gene3D" id="3.10.50.10">
    <property type="match status" value="1"/>
</dbReference>
<evidence type="ECO:0000256" key="4">
    <source>
        <dbReference type="ARBA" id="ARBA00023277"/>
    </source>
</evidence>
<keyword evidence="13" id="KW-1185">Reference proteome</keyword>
<dbReference type="PANTHER" id="PTHR11177">
    <property type="entry name" value="CHITINASE"/>
    <property type="match status" value="1"/>
</dbReference>
<dbReference type="SUPFAM" id="SSF54556">
    <property type="entry name" value="Chitinase insertion domain"/>
    <property type="match status" value="1"/>
</dbReference>
<dbReference type="InterPro" id="IPR050314">
    <property type="entry name" value="Glycosyl_Hydrlase_18"/>
</dbReference>
<dbReference type="GO" id="GO:0008843">
    <property type="term" value="F:endochitinase activity"/>
    <property type="evidence" value="ECO:0007669"/>
    <property type="project" value="UniProtKB-EC"/>
</dbReference>
<comment type="catalytic activity">
    <reaction evidence="1">
        <text>Random endo-hydrolysis of N-acetyl-beta-D-glucosaminide (1-&gt;4)-beta-linkages in chitin and chitodextrins.</text>
        <dbReference type="EC" id="3.2.1.14"/>
    </reaction>
</comment>
<dbReference type="GO" id="GO:0006032">
    <property type="term" value="P:chitin catabolic process"/>
    <property type="evidence" value="ECO:0007669"/>
    <property type="project" value="UniProtKB-KW"/>
</dbReference>
<keyword evidence="10" id="KW-0472">Membrane</keyword>
<feature type="region of interest" description="Disordered" evidence="9">
    <location>
        <begin position="37"/>
        <end position="64"/>
    </location>
</feature>
<evidence type="ECO:0000256" key="3">
    <source>
        <dbReference type="ARBA" id="ARBA00023024"/>
    </source>
</evidence>
<dbReference type="InterPro" id="IPR011583">
    <property type="entry name" value="Chitinase_II/V-like_cat"/>
</dbReference>